<dbReference type="GO" id="GO:0009966">
    <property type="term" value="P:regulation of signal transduction"/>
    <property type="evidence" value="ECO:0007669"/>
    <property type="project" value="InterPro"/>
</dbReference>
<dbReference type="PANTHER" id="PTHR10933:SF9">
    <property type="entry name" value="IMMUNOGLOBULIN-BINDING PROTEIN 1"/>
    <property type="match status" value="1"/>
</dbReference>
<name>A0A8K0TNH4_9PEZI</name>
<feature type="compositionally biased region" description="Basic and acidic residues" evidence="1">
    <location>
        <begin position="7"/>
        <end position="24"/>
    </location>
</feature>
<dbReference type="GO" id="GO:0005829">
    <property type="term" value="C:cytosol"/>
    <property type="evidence" value="ECO:0007669"/>
    <property type="project" value="TreeGrafter"/>
</dbReference>
<feature type="region of interest" description="Disordered" evidence="1">
    <location>
        <begin position="331"/>
        <end position="352"/>
    </location>
</feature>
<keyword evidence="3" id="KW-1185">Reference proteome</keyword>
<dbReference type="OrthoDB" id="10261753at2759"/>
<dbReference type="GO" id="GO:0051721">
    <property type="term" value="F:protein phosphatase 2A binding"/>
    <property type="evidence" value="ECO:0007669"/>
    <property type="project" value="TreeGrafter"/>
</dbReference>
<feature type="region of interest" description="Disordered" evidence="1">
    <location>
        <begin position="238"/>
        <end position="288"/>
    </location>
</feature>
<gene>
    <name evidence="2" type="ORF">B0T11DRAFT_269698</name>
</gene>
<reference evidence="2" key="1">
    <citation type="journal article" date="2021" name="Nat. Commun.">
        <title>Genetic determinants of endophytism in the Arabidopsis root mycobiome.</title>
        <authorList>
            <person name="Mesny F."/>
            <person name="Miyauchi S."/>
            <person name="Thiergart T."/>
            <person name="Pickel B."/>
            <person name="Atanasova L."/>
            <person name="Karlsson M."/>
            <person name="Huettel B."/>
            <person name="Barry K.W."/>
            <person name="Haridas S."/>
            <person name="Chen C."/>
            <person name="Bauer D."/>
            <person name="Andreopoulos W."/>
            <person name="Pangilinan J."/>
            <person name="LaButti K."/>
            <person name="Riley R."/>
            <person name="Lipzen A."/>
            <person name="Clum A."/>
            <person name="Drula E."/>
            <person name="Henrissat B."/>
            <person name="Kohler A."/>
            <person name="Grigoriev I.V."/>
            <person name="Martin F.M."/>
            <person name="Hacquard S."/>
        </authorList>
    </citation>
    <scope>NUCLEOTIDE SEQUENCE</scope>
    <source>
        <strain evidence="2">MPI-CAGE-AT-0016</strain>
    </source>
</reference>
<dbReference type="AlphaFoldDB" id="A0A8K0TNH4"/>
<dbReference type="InterPro" id="IPR007304">
    <property type="entry name" value="TAP46-like"/>
</dbReference>
<dbReference type="Gene3D" id="1.25.40.540">
    <property type="entry name" value="TAP42-like family"/>
    <property type="match status" value="1"/>
</dbReference>
<accession>A0A8K0TNH4</accession>
<sequence length="381" mass="42736">MADDDEPRTLRQMNERAELLRRAVESSSPPSNPSYEDDVNAAITAYRAVIDAVARVALFSPNEGLEDISTSDLPFLLPNMRLAELHQKITTHNPHERKSILSDAREAYERFLGLLEGYDALGPPAHRTLYARYTDDPLTFSTLGSAGADPARRRDAKIANFKAEKALKQRLETLRRNPRYALDEDGDGGGRGGGDEEIVRELYIAQLHYEAYQAFQGLEGINREIEVLDQADAMRPFFPHRDSSVEDDARRRRREGDSDKDAYSERLEPRRLQSLLGQGGPILSREGRPLQPFTLVGSRQDVAAGVFRTGHNLPTMSVEEYLAEERRRGGIIEGGGEASYNRPEPNEDDYDKADEDTYKARAWDEFTEANPKGAGNTLNRG</sequence>
<dbReference type="Proteomes" id="UP000813385">
    <property type="component" value="Unassembled WGS sequence"/>
</dbReference>
<dbReference type="InterPro" id="IPR038511">
    <property type="entry name" value="TAP42/TAP46-like_sf"/>
</dbReference>
<dbReference type="Pfam" id="PF04177">
    <property type="entry name" value="TAP42"/>
    <property type="match status" value="1"/>
</dbReference>
<evidence type="ECO:0000313" key="3">
    <source>
        <dbReference type="Proteomes" id="UP000813385"/>
    </source>
</evidence>
<evidence type="ECO:0000256" key="1">
    <source>
        <dbReference type="SAM" id="MobiDB-lite"/>
    </source>
</evidence>
<dbReference type="EMBL" id="JAGPXD010000001">
    <property type="protein sequence ID" value="KAH7375085.1"/>
    <property type="molecule type" value="Genomic_DNA"/>
</dbReference>
<dbReference type="GO" id="GO:0035303">
    <property type="term" value="P:regulation of dephosphorylation"/>
    <property type="evidence" value="ECO:0007669"/>
    <property type="project" value="TreeGrafter"/>
</dbReference>
<proteinExistence type="predicted"/>
<feature type="region of interest" description="Disordered" evidence="1">
    <location>
        <begin position="1"/>
        <end position="37"/>
    </location>
</feature>
<feature type="compositionally biased region" description="Basic and acidic residues" evidence="1">
    <location>
        <begin position="239"/>
        <end position="271"/>
    </location>
</feature>
<comment type="caution">
    <text evidence="2">The sequence shown here is derived from an EMBL/GenBank/DDBJ whole genome shotgun (WGS) entry which is preliminary data.</text>
</comment>
<organism evidence="2 3">
    <name type="scientific">Plectosphaerella cucumerina</name>
    <dbReference type="NCBI Taxonomy" id="40658"/>
    <lineage>
        <taxon>Eukaryota</taxon>
        <taxon>Fungi</taxon>
        <taxon>Dikarya</taxon>
        <taxon>Ascomycota</taxon>
        <taxon>Pezizomycotina</taxon>
        <taxon>Sordariomycetes</taxon>
        <taxon>Hypocreomycetidae</taxon>
        <taxon>Glomerellales</taxon>
        <taxon>Plectosphaerellaceae</taxon>
        <taxon>Plectosphaerella</taxon>
    </lineage>
</organism>
<evidence type="ECO:0000313" key="2">
    <source>
        <dbReference type="EMBL" id="KAH7375085.1"/>
    </source>
</evidence>
<protein>
    <submittedName>
        <fullName evidence="2">TAP42-like protein</fullName>
    </submittedName>
</protein>
<dbReference type="PANTHER" id="PTHR10933">
    <property type="entry name" value="IMMUNOGLOBULIN-BINDING PROTEIN 1"/>
    <property type="match status" value="1"/>
</dbReference>